<keyword evidence="4" id="KW-1185">Reference proteome</keyword>
<evidence type="ECO:0000313" key="4">
    <source>
        <dbReference type="Proteomes" id="UP001302719"/>
    </source>
</evidence>
<evidence type="ECO:0000256" key="1">
    <source>
        <dbReference type="SAM" id="MobiDB-lite"/>
    </source>
</evidence>
<protein>
    <submittedName>
        <fullName evidence="3">Glutathione S-transferase N-terminal domain-containing protein</fullName>
    </submittedName>
</protein>
<dbReference type="Pfam" id="PF13417">
    <property type="entry name" value="GST_N_3"/>
    <property type="match status" value="1"/>
</dbReference>
<dbReference type="Proteomes" id="UP001302719">
    <property type="component" value="Chromosome"/>
</dbReference>
<evidence type="ECO:0000259" key="2">
    <source>
        <dbReference type="PROSITE" id="PS50404"/>
    </source>
</evidence>
<dbReference type="EMBL" id="CP116967">
    <property type="protein sequence ID" value="WNM59066.1"/>
    <property type="molecule type" value="Genomic_DNA"/>
</dbReference>
<feature type="domain" description="GST N-terminal" evidence="2">
    <location>
        <begin position="6"/>
        <end position="85"/>
    </location>
</feature>
<name>A0AA96GK37_9BACT</name>
<dbReference type="InterPro" id="IPR004045">
    <property type="entry name" value="Glutathione_S-Trfase_N"/>
</dbReference>
<dbReference type="Gene3D" id="3.40.30.10">
    <property type="entry name" value="Glutaredoxin"/>
    <property type="match status" value="1"/>
</dbReference>
<accession>A0AA96GK37</accession>
<dbReference type="InterPro" id="IPR036249">
    <property type="entry name" value="Thioredoxin-like_sf"/>
</dbReference>
<organism evidence="3 4">
    <name type="scientific">Candidatus Nitrospira allomarina</name>
    <dbReference type="NCBI Taxonomy" id="3020900"/>
    <lineage>
        <taxon>Bacteria</taxon>
        <taxon>Pseudomonadati</taxon>
        <taxon>Nitrospirota</taxon>
        <taxon>Nitrospiria</taxon>
        <taxon>Nitrospirales</taxon>
        <taxon>Nitrospiraceae</taxon>
        <taxon>Nitrospira</taxon>
    </lineage>
</organism>
<sequence>MSDTLNRMKLYHTEWCPECQVVRERLAELGLSYEDEIVPDVRPFRKNLYEVSGQNYVPVLVHGETVLTETSDILAYLDDYEDHGTPSGETTKPPSSNLDERNH</sequence>
<dbReference type="AlphaFoldDB" id="A0AA96GK37"/>
<dbReference type="PROSITE" id="PS51354">
    <property type="entry name" value="GLUTAREDOXIN_2"/>
    <property type="match status" value="1"/>
</dbReference>
<evidence type="ECO:0000313" key="3">
    <source>
        <dbReference type="EMBL" id="WNM59066.1"/>
    </source>
</evidence>
<proteinExistence type="predicted"/>
<dbReference type="PROSITE" id="PS50404">
    <property type="entry name" value="GST_NTER"/>
    <property type="match status" value="1"/>
</dbReference>
<dbReference type="RefSeq" id="WP_312645730.1">
    <property type="nucleotide sequence ID" value="NZ_CP116967.1"/>
</dbReference>
<feature type="region of interest" description="Disordered" evidence="1">
    <location>
        <begin position="78"/>
        <end position="103"/>
    </location>
</feature>
<dbReference type="KEGG" id="nall:PP769_04685"/>
<dbReference type="SUPFAM" id="SSF52833">
    <property type="entry name" value="Thioredoxin-like"/>
    <property type="match status" value="1"/>
</dbReference>
<dbReference type="CDD" id="cd00570">
    <property type="entry name" value="GST_N_family"/>
    <property type="match status" value="1"/>
</dbReference>
<reference evidence="3 4" key="1">
    <citation type="submission" date="2023-01" db="EMBL/GenBank/DDBJ databases">
        <title>Cultivation and genomic characterization of new, ubiquitous marine nitrite-oxidizing bacteria from the Nitrospirales.</title>
        <authorList>
            <person name="Mueller A.J."/>
            <person name="Daebeler A."/>
            <person name="Herbold C.W."/>
            <person name="Kirkegaard R.H."/>
            <person name="Daims H."/>
        </authorList>
    </citation>
    <scope>NUCLEOTIDE SEQUENCE [LARGE SCALE GENOMIC DNA]</scope>
    <source>
        <strain evidence="3 4">VA</strain>
    </source>
</reference>
<gene>
    <name evidence="3" type="ORF">PP769_04685</name>
</gene>
<feature type="compositionally biased region" description="Polar residues" evidence="1">
    <location>
        <begin position="87"/>
        <end position="97"/>
    </location>
</feature>